<reference evidence="12 13" key="1">
    <citation type="submission" date="2015-03" db="EMBL/GenBank/DDBJ databases">
        <title>Draft Genome Sequence of Burkholderia andropogonis type strain ICMP2807, isolated from Sorghum bicolor.</title>
        <authorList>
            <person name="Lopes-Santos L."/>
            <person name="Castro D.B."/>
            <person name="Ottoboni L.M."/>
            <person name="Park D."/>
            <person name="Weirc B.S."/>
            <person name="Destefano S.A."/>
        </authorList>
    </citation>
    <scope>NUCLEOTIDE SEQUENCE [LARGE SCALE GENOMIC DNA]</scope>
    <source>
        <strain evidence="12 13">ICMP2807</strain>
    </source>
</reference>
<dbReference type="InterPro" id="IPR008972">
    <property type="entry name" value="Cupredoxin"/>
</dbReference>
<evidence type="ECO:0000256" key="4">
    <source>
        <dbReference type="ARBA" id="ARBA00022723"/>
    </source>
</evidence>
<name>A0A0F5K165_9BURK</name>
<dbReference type="PROSITE" id="PS00196">
    <property type="entry name" value="COPPER_BLUE"/>
    <property type="match status" value="1"/>
</dbReference>
<evidence type="ECO:0000256" key="2">
    <source>
        <dbReference type="ARBA" id="ARBA00016984"/>
    </source>
</evidence>
<dbReference type="GO" id="GO:0009055">
    <property type="term" value="F:electron transfer activity"/>
    <property type="evidence" value="ECO:0007669"/>
    <property type="project" value="InterPro"/>
</dbReference>
<keyword evidence="4 9" id="KW-0479">Metal-binding</keyword>
<dbReference type="RefSeq" id="WP_046152789.1">
    <property type="nucleotide sequence ID" value="NZ_CADFGU010000011.1"/>
</dbReference>
<protein>
    <recommendedName>
        <fullName evidence="2 8">Pseudoazurin</fullName>
    </recommendedName>
</protein>
<dbReference type="SUPFAM" id="SSF49503">
    <property type="entry name" value="Cupredoxins"/>
    <property type="match status" value="1"/>
</dbReference>
<dbReference type="OrthoDB" id="9757546at2"/>
<dbReference type="AlphaFoldDB" id="A0A0F5K165"/>
<proteinExistence type="predicted"/>
<keyword evidence="5" id="KW-0574">Periplasm</keyword>
<dbReference type="InterPro" id="IPR028871">
    <property type="entry name" value="BlueCu_1_BS"/>
</dbReference>
<feature type="chain" id="PRO_5002490364" description="Pseudoazurin" evidence="10">
    <location>
        <begin position="25"/>
        <end position="155"/>
    </location>
</feature>
<dbReference type="PATRIC" id="fig|28092.6.peg.2364"/>
<feature type="signal peptide" evidence="10">
    <location>
        <begin position="1"/>
        <end position="24"/>
    </location>
</feature>
<evidence type="ECO:0000256" key="1">
    <source>
        <dbReference type="ARBA" id="ARBA00004418"/>
    </source>
</evidence>
<dbReference type="Proteomes" id="UP000033618">
    <property type="component" value="Unassembled WGS sequence"/>
</dbReference>
<comment type="cofactor">
    <cofactor evidence="9">
        <name>Cu cation</name>
        <dbReference type="ChEBI" id="CHEBI:23378"/>
    </cofactor>
    <text evidence="9">Binds 1 copper ion per subunit.</text>
</comment>
<evidence type="ECO:0000313" key="13">
    <source>
        <dbReference type="Proteomes" id="UP000033618"/>
    </source>
</evidence>
<organism evidence="12 13">
    <name type="scientific">Robbsia andropogonis</name>
    <dbReference type="NCBI Taxonomy" id="28092"/>
    <lineage>
        <taxon>Bacteria</taxon>
        <taxon>Pseudomonadati</taxon>
        <taxon>Pseudomonadota</taxon>
        <taxon>Betaproteobacteria</taxon>
        <taxon>Burkholderiales</taxon>
        <taxon>Burkholderiaceae</taxon>
        <taxon>Robbsia</taxon>
    </lineage>
</organism>
<keyword evidence="13" id="KW-1185">Reference proteome</keyword>
<evidence type="ECO:0000256" key="3">
    <source>
        <dbReference type="ARBA" id="ARBA00022448"/>
    </source>
</evidence>
<evidence type="ECO:0000256" key="10">
    <source>
        <dbReference type="SAM" id="SignalP"/>
    </source>
</evidence>
<evidence type="ECO:0000256" key="6">
    <source>
        <dbReference type="ARBA" id="ARBA00022982"/>
    </source>
</evidence>
<feature type="binding site" evidence="9">
    <location>
        <position position="102"/>
    </location>
    <ligand>
        <name>Cu cation</name>
        <dbReference type="ChEBI" id="CHEBI:23378"/>
    </ligand>
</feature>
<feature type="binding site" evidence="9">
    <location>
        <position position="110"/>
    </location>
    <ligand>
        <name>Cu cation</name>
        <dbReference type="ChEBI" id="CHEBI:23378"/>
    </ligand>
</feature>
<dbReference type="PRINTS" id="PR00156">
    <property type="entry name" value="COPPERBLUE"/>
</dbReference>
<gene>
    <name evidence="12" type="ORF">WM40_10000</name>
</gene>
<keyword evidence="3" id="KW-0813">Transport</keyword>
<feature type="domain" description="Blue (type 1) copper" evidence="11">
    <location>
        <begin position="31"/>
        <end position="116"/>
    </location>
</feature>
<evidence type="ECO:0000256" key="5">
    <source>
        <dbReference type="ARBA" id="ARBA00022764"/>
    </source>
</evidence>
<dbReference type="PROSITE" id="PS51257">
    <property type="entry name" value="PROKAR_LIPOPROTEIN"/>
    <property type="match status" value="1"/>
</dbReference>
<sequence>MRHKSRIFAAILSFGLLASFGCLAADAEVKMLNEDSNGERGFAPAIVHVKPGDSVHFVAFDKGHSVQSIPGMIPDGAKPFAGKVSEDLTVKFDRPGVYGYRCVPHYMMGMVGLVVVGDPVNEAAARNVAQPRDAKARFDRLFAELDAKRTAAKSP</sequence>
<feature type="binding site" evidence="9">
    <location>
        <position position="105"/>
    </location>
    <ligand>
        <name>Cu cation</name>
        <dbReference type="ChEBI" id="CHEBI:23378"/>
    </ligand>
</feature>
<dbReference type="STRING" id="28092.WM40_10000"/>
<keyword evidence="10" id="KW-0732">Signal</keyword>
<dbReference type="InterPro" id="IPR001235">
    <property type="entry name" value="Copper_blue_Plastocyanin"/>
</dbReference>
<dbReference type="CDD" id="cd04218">
    <property type="entry name" value="Pseudoazurin"/>
    <property type="match status" value="1"/>
</dbReference>
<dbReference type="GO" id="GO:0005507">
    <property type="term" value="F:copper ion binding"/>
    <property type="evidence" value="ECO:0007669"/>
    <property type="project" value="UniProtKB-UniRule"/>
</dbReference>
<dbReference type="NCBIfam" id="TIGR02375">
    <property type="entry name" value="pseudoazurin"/>
    <property type="match status" value="1"/>
</dbReference>
<dbReference type="PRINTS" id="PR00155">
    <property type="entry name" value="AMICYANIN"/>
</dbReference>
<evidence type="ECO:0000256" key="9">
    <source>
        <dbReference type="PIRSR" id="PIRSR602386-1"/>
    </source>
</evidence>
<comment type="subcellular location">
    <subcellularLocation>
        <location evidence="1">Periplasm</location>
    </subcellularLocation>
</comment>
<dbReference type="Pfam" id="PF00127">
    <property type="entry name" value="Copper-bind"/>
    <property type="match status" value="1"/>
</dbReference>
<keyword evidence="7 9" id="KW-0186">Copper</keyword>
<accession>A0A0F5K165</accession>
<comment type="caution">
    <text evidence="12">The sequence shown here is derived from an EMBL/GenBank/DDBJ whole genome shotgun (WGS) entry which is preliminary data.</text>
</comment>
<dbReference type="EMBL" id="LAQU01000008">
    <property type="protein sequence ID" value="KKB63660.1"/>
    <property type="molecule type" value="Genomic_DNA"/>
</dbReference>
<keyword evidence="6" id="KW-0249">Electron transport</keyword>
<evidence type="ECO:0000313" key="12">
    <source>
        <dbReference type="EMBL" id="KKB63660.1"/>
    </source>
</evidence>
<dbReference type="InterPro" id="IPR012745">
    <property type="entry name" value="Pseudoazurin"/>
</dbReference>
<evidence type="ECO:0000259" key="11">
    <source>
        <dbReference type="Pfam" id="PF00127"/>
    </source>
</evidence>
<feature type="binding site" evidence="9">
    <location>
        <position position="64"/>
    </location>
    <ligand>
        <name>Cu cation</name>
        <dbReference type="ChEBI" id="CHEBI:23378"/>
    </ligand>
</feature>
<evidence type="ECO:0000256" key="8">
    <source>
        <dbReference type="NCBIfam" id="TIGR02375"/>
    </source>
</evidence>
<dbReference type="InterPro" id="IPR000923">
    <property type="entry name" value="BlueCu_1"/>
</dbReference>
<dbReference type="Gene3D" id="2.60.40.420">
    <property type="entry name" value="Cupredoxins - blue copper proteins"/>
    <property type="match status" value="1"/>
</dbReference>
<dbReference type="InterPro" id="IPR002386">
    <property type="entry name" value="Amicyanin/Pseudoazurin"/>
</dbReference>
<evidence type="ECO:0000256" key="7">
    <source>
        <dbReference type="ARBA" id="ARBA00023008"/>
    </source>
</evidence>
<dbReference type="GO" id="GO:0042597">
    <property type="term" value="C:periplasmic space"/>
    <property type="evidence" value="ECO:0007669"/>
    <property type="project" value="UniProtKB-SubCell"/>
</dbReference>